<dbReference type="InterPro" id="IPR051466">
    <property type="entry name" value="D-amino_acid_metab_enzyme"/>
</dbReference>
<dbReference type="PANTHER" id="PTHR28004:SF2">
    <property type="entry name" value="D-SERINE DEHYDRATASE"/>
    <property type="match status" value="1"/>
</dbReference>
<dbReference type="InterPro" id="IPR029066">
    <property type="entry name" value="PLP-binding_barrel"/>
</dbReference>
<organism evidence="2 3">
    <name type="scientific">Halopseudomonas pachastrellae</name>
    <dbReference type="NCBI Taxonomy" id="254161"/>
    <lineage>
        <taxon>Bacteria</taxon>
        <taxon>Pseudomonadati</taxon>
        <taxon>Pseudomonadota</taxon>
        <taxon>Gammaproteobacteria</taxon>
        <taxon>Pseudomonadales</taxon>
        <taxon>Pseudomonadaceae</taxon>
        <taxon>Halopseudomonas</taxon>
    </lineage>
</organism>
<dbReference type="Gene3D" id="3.20.20.10">
    <property type="entry name" value="Alanine racemase"/>
    <property type="match status" value="1"/>
</dbReference>
<name>A0A1S8DIS9_9GAMM</name>
<reference evidence="2 3" key="1">
    <citation type="submission" date="2017-01" db="EMBL/GenBank/DDBJ databases">
        <title>Draft genome sequence of Pseudomonas pachastrellae type strain CCUG 46540T from a deep sea.</title>
        <authorList>
            <person name="Gomila M."/>
            <person name="Mulet M."/>
            <person name="Lalucat J."/>
            <person name="Garcia-Valdes E."/>
        </authorList>
    </citation>
    <scope>NUCLEOTIDE SEQUENCE [LARGE SCALE GENOMIC DNA]</scope>
    <source>
        <strain evidence="2 3">CCUG 46540</strain>
    </source>
</reference>
<keyword evidence="3" id="KW-1185">Reference proteome</keyword>
<evidence type="ECO:0000313" key="2">
    <source>
        <dbReference type="EMBL" id="ONM45318.1"/>
    </source>
</evidence>
<dbReference type="InterPro" id="IPR001608">
    <property type="entry name" value="Ala_racemase_N"/>
</dbReference>
<dbReference type="PANTHER" id="PTHR28004">
    <property type="entry name" value="ZGC:162816-RELATED"/>
    <property type="match status" value="1"/>
</dbReference>
<feature type="domain" description="Alanine racemase N-terminal" evidence="1">
    <location>
        <begin position="27"/>
        <end position="274"/>
    </location>
</feature>
<gene>
    <name evidence="2" type="ORF">BXT89_02515</name>
</gene>
<accession>A0A1S8DIS9</accession>
<sequence length="409" mass="44860">MTIHDAYFAQLQAALLEEGELRPRLIVDLDRLDHNIDQAVTFAARAGKALRLVEKSLPSFELLDYIARRAGTRRLMSFHQPFLTLDAQHWPDADILLGKPMPVALVERFYQSFTGDFEPQRQLQWLIDSPERLEQYLGLAQRLGLRLNVNLELDVGLHRGGVPQGRAGALMLSALLRRIAECPQHLRFTGFMGYEPHVAMLPRLFGAPERLLAQAMATYQARVQQVLREAPALWAQALAADEQPPLTLNTAGSPTYRLHDQEQVSNELALGSGLLKPTHFDLPSLAGHLPALFIATPVLKTAGAFTLPGAGPLPALISWLAGRGKKALFIYGGNWLADPVSPVGLKASGLYGTSSNQQVLLAPADTALEVDDLVFMRPTQSEAVLLQFGDVLAVRAGRVVGRWPVFADA</sequence>
<comment type="caution">
    <text evidence="2">The sequence shown here is derived from an EMBL/GenBank/DDBJ whole genome shotgun (WGS) entry which is preliminary data.</text>
</comment>
<dbReference type="Pfam" id="PF01168">
    <property type="entry name" value="Ala_racemase_N"/>
    <property type="match status" value="1"/>
</dbReference>
<dbReference type="RefSeq" id="WP_083724364.1">
    <property type="nucleotide sequence ID" value="NZ_FOUD01000001.1"/>
</dbReference>
<dbReference type="GO" id="GO:0008721">
    <property type="term" value="F:D-serine ammonia-lyase activity"/>
    <property type="evidence" value="ECO:0007669"/>
    <property type="project" value="TreeGrafter"/>
</dbReference>
<dbReference type="Proteomes" id="UP000242847">
    <property type="component" value="Unassembled WGS sequence"/>
</dbReference>
<dbReference type="EMBL" id="MUBC01000004">
    <property type="protein sequence ID" value="ONM45318.1"/>
    <property type="molecule type" value="Genomic_DNA"/>
</dbReference>
<dbReference type="GO" id="GO:0036088">
    <property type="term" value="P:D-serine catabolic process"/>
    <property type="evidence" value="ECO:0007669"/>
    <property type="project" value="TreeGrafter"/>
</dbReference>
<proteinExistence type="predicted"/>
<dbReference type="AlphaFoldDB" id="A0A1S8DIS9"/>
<dbReference type="OrthoDB" id="339576at2"/>
<protein>
    <submittedName>
        <fullName evidence="2">Alanine racemase</fullName>
    </submittedName>
</protein>
<dbReference type="STRING" id="254161.SAMN05216256_101259"/>
<evidence type="ECO:0000259" key="1">
    <source>
        <dbReference type="Pfam" id="PF01168"/>
    </source>
</evidence>
<evidence type="ECO:0000313" key="3">
    <source>
        <dbReference type="Proteomes" id="UP000242847"/>
    </source>
</evidence>
<dbReference type="SUPFAM" id="SSF51419">
    <property type="entry name" value="PLP-binding barrel"/>
    <property type="match status" value="1"/>
</dbReference>